<comment type="similarity">
    <text evidence="7">Belongs to the binding-protein-dependent transport system permease family.</text>
</comment>
<dbReference type="PANTHER" id="PTHR32243:SF18">
    <property type="entry name" value="INNER MEMBRANE ABC TRANSPORTER PERMEASE PROTEIN YCJP"/>
    <property type="match status" value="1"/>
</dbReference>
<evidence type="ECO:0000313" key="9">
    <source>
        <dbReference type="EMBL" id="GGF10409.1"/>
    </source>
</evidence>
<accession>A0A917AZE6</accession>
<feature type="transmembrane region" description="Helical" evidence="7">
    <location>
        <begin position="265"/>
        <end position="286"/>
    </location>
</feature>
<dbReference type="GO" id="GO:0055085">
    <property type="term" value="P:transmembrane transport"/>
    <property type="evidence" value="ECO:0007669"/>
    <property type="project" value="InterPro"/>
</dbReference>
<proteinExistence type="inferred from homology"/>
<evidence type="ECO:0000256" key="4">
    <source>
        <dbReference type="ARBA" id="ARBA00022692"/>
    </source>
</evidence>
<comment type="caution">
    <text evidence="9">The sequence shown here is derived from an EMBL/GenBank/DDBJ whole genome shotgun (WGS) entry which is preliminary data.</text>
</comment>
<feature type="transmembrane region" description="Helical" evidence="7">
    <location>
        <begin position="33"/>
        <end position="54"/>
    </location>
</feature>
<evidence type="ECO:0000313" key="10">
    <source>
        <dbReference type="Proteomes" id="UP000598775"/>
    </source>
</evidence>
<keyword evidence="2 7" id="KW-0813">Transport</keyword>
<evidence type="ECO:0000256" key="6">
    <source>
        <dbReference type="ARBA" id="ARBA00023136"/>
    </source>
</evidence>
<protein>
    <submittedName>
        <fullName evidence="9">Membrane protein</fullName>
    </submittedName>
</protein>
<dbReference type="RefSeq" id="WP_188671854.1">
    <property type="nucleotide sequence ID" value="NZ_BMGP01000001.1"/>
</dbReference>
<feature type="transmembrane region" description="Helical" evidence="7">
    <location>
        <begin position="100"/>
        <end position="118"/>
    </location>
</feature>
<dbReference type="EMBL" id="BMGP01000001">
    <property type="protein sequence ID" value="GGF10409.1"/>
    <property type="molecule type" value="Genomic_DNA"/>
</dbReference>
<evidence type="ECO:0000256" key="2">
    <source>
        <dbReference type="ARBA" id="ARBA00022448"/>
    </source>
</evidence>
<feature type="transmembrane region" description="Helical" evidence="7">
    <location>
        <begin position="161"/>
        <end position="184"/>
    </location>
</feature>
<dbReference type="Pfam" id="PF00528">
    <property type="entry name" value="BPD_transp_1"/>
    <property type="match status" value="1"/>
</dbReference>
<sequence length="300" mass="32446">MTSLMEKKAAAVNPLPEKALAPPRRRRAQTRRYRTIILAIIAYAVALIFLVPYIEMAIVAVRPANELLSRNLLPSHADFSNFVTIWSSGFGGNLATSLEVAGGATILVLLVALPAAYYTARQRFRGRTAFLLLVLATQMFQPAAMLVGIQREFLNFNLPPTISLILINAGFNMAFAIWILNAFFSSIPVELEEAAMVDGASRIGAVMRITLPLALPGVVTALIFTFITAWNEFLVALTLTLGAPSGQQPLTVTINNYIGQYSIDWGHLFAGALIATVPVIILFAFIEGRVVSGLTAGAIK</sequence>
<evidence type="ECO:0000259" key="8">
    <source>
        <dbReference type="PROSITE" id="PS50928"/>
    </source>
</evidence>
<dbReference type="InterPro" id="IPR050901">
    <property type="entry name" value="BP-dep_ABC_trans_perm"/>
</dbReference>
<dbReference type="PANTHER" id="PTHR32243">
    <property type="entry name" value="MALTOSE TRANSPORT SYSTEM PERMEASE-RELATED"/>
    <property type="match status" value="1"/>
</dbReference>
<dbReference type="Gene3D" id="1.10.3720.10">
    <property type="entry name" value="MetI-like"/>
    <property type="match status" value="1"/>
</dbReference>
<keyword evidence="10" id="KW-1185">Reference proteome</keyword>
<dbReference type="CDD" id="cd06261">
    <property type="entry name" value="TM_PBP2"/>
    <property type="match status" value="1"/>
</dbReference>
<feature type="transmembrane region" description="Helical" evidence="7">
    <location>
        <begin position="130"/>
        <end position="149"/>
    </location>
</feature>
<evidence type="ECO:0000256" key="3">
    <source>
        <dbReference type="ARBA" id="ARBA00022475"/>
    </source>
</evidence>
<evidence type="ECO:0000256" key="1">
    <source>
        <dbReference type="ARBA" id="ARBA00004651"/>
    </source>
</evidence>
<keyword evidence="6 7" id="KW-0472">Membrane</keyword>
<keyword evidence="4 7" id="KW-0812">Transmembrane</keyword>
<gene>
    <name evidence="9" type="ORF">GCM10011399_00320</name>
</gene>
<keyword evidence="5 7" id="KW-1133">Transmembrane helix</keyword>
<feature type="transmembrane region" description="Helical" evidence="7">
    <location>
        <begin position="205"/>
        <end position="230"/>
    </location>
</feature>
<dbReference type="InterPro" id="IPR035906">
    <property type="entry name" value="MetI-like_sf"/>
</dbReference>
<keyword evidence="3" id="KW-1003">Cell membrane</keyword>
<dbReference type="AlphaFoldDB" id="A0A917AZE6"/>
<dbReference type="SUPFAM" id="SSF161098">
    <property type="entry name" value="MetI-like"/>
    <property type="match status" value="1"/>
</dbReference>
<dbReference type="GO" id="GO:0005886">
    <property type="term" value="C:plasma membrane"/>
    <property type="evidence" value="ECO:0007669"/>
    <property type="project" value="UniProtKB-SubCell"/>
</dbReference>
<evidence type="ECO:0000256" key="7">
    <source>
        <dbReference type="RuleBase" id="RU363032"/>
    </source>
</evidence>
<organism evidence="9 10">
    <name type="scientific">Subtercola lobariae</name>
    <dbReference type="NCBI Taxonomy" id="1588641"/>
    <lineage>
        <taxon>Bacteria</taxon>
        <taxon>Bacillati</taxon>
        <taxon>Actinomycetota</taxon>
        <taxon>Actinomycetes</taxon>
        <taxon>Micrococcales</taxon>
        <taxon>Microbacteriaceae</taxon>
        <taxon>Subtercola</taxon>
    </lineage>
</organism>
<comment type="subcellular location">
    <subcellularLocation>
        <location evidence="1 7">Cell membrane</location>
        <topology evidence="1 7">Multi-pass membrane protein</topology>
    </subcellularLocation>
</comment>
<feature type="domain" description="ABC transmembrane type-1" evidence="8">
    <location>
        <begin position="94"/>
        <end position="286"/>
    </location>
</feature>
<reference evidence="9 10" key="1">
    <citation type="journal article" date="2014" name="Int. J. Syst. Evol. Microbiol.">
        <title>Complete genome sequence of Corynebacterium casei LMG S-19264T (=DSM 44701T), isolated from a smear-ripened cheese.</title>
        <authorList>
            <consortium name="US DOE Joint Genome Institute (JGI-PGF)"/>
            <person name="Walter F."/>
            <person name="Albersmeier A."/>
            <person name="Kalinowski J."/>
            <person name="Ruckert C."/>
        </authorList>
    </citation>
    <scope>NUCLEOTIDE SEQUENCE [LARGE SCALE GENOMIC DNA]</scope>
    <source>
        <strain evidence="9 10">CGMCC 1.12976</strain>
    </source>
</reference>
<dbReference type="Proteomes" id="UP000598775">
    <property type="component" value="Unassembled WGS sequence"/>
</dbReference>
<name>A0A917AZE6_9MICO</name>
<dbReference type="PROSITE" id="PS50928">
    <property type="entry name" value="ABC_TM1"/>
    <property type="match status" value="1"/>
</dbReference>
<evidence type="ECO:0000256" key="5">
    <source>
        <dbReference type="ARBA" id="ARBA00022989"/>
    </source>
</evidence>
<dbReference type="InterPro" id="IPR000515">
    <property type="entry name" value="MetI-like"/>
</dbReference>